<accession>A0A0F4TBY4</accession>
<proteinExistence type="predicted"/>
<evidence type="ECO:0000313" key="2">
    <source>
        <dbReference type="Proteomes" id="UP000033500"/>
    </source>
</evidence>
<dbReference type="Proteomes" id="UP000033500">
    <property type="component" value="Unassembled WGS sequence"/>
</dbReference>
<organism evidence="1 2">
    <name type="scientific">Pseudomonas fluorescens</name>
    <dbReference type="NCBI Taxonomy" id="294"/>
    <lineage>
        <taxon>Bacteria</taxon>
        <taxon>Pseudomonadati</taxon>
        <taxon>Pseudomonadota</taxon>
        <taxon>Gammaproteobacteria</taxon>
        <taxon>Pseudomonadales</taxon>
        <taxon>Pseudomonadaceae</taxon>
        <taxon>Pseudomonas</taxon>
    </lineage>
</organism>
<evidence type="ECO:0000313" key="1">
    <source>
        <dbReference type="EMBL" id="KJZ41619.1"/>
    </source>
</evidence>
<dbReference type="AlphaFoldDB" id="A0A0F4TBY4"/>
<reference evidence="1 2" key="1">
    <citation type="submission" date="2015-03" db="EMBL/GenBank/DDBJ databases">
        <title>Comparative genomics of Pseudomonas insights into diversity of traits involved in vanlence and defense.</title>
        <authorList>
            <person name="Qin Y."/>
        </authorList>
    </citation>
    <scope>NUCLEOTIDE SEQUENCE [LARGE SCALE GENOMIC DNA]</scope>
    <source>
        <strain evidence="1 2">C3</strain>
    </source>
</reference>
<protein>
    <submittedName>
        <fullName evidence="1">Prophage PssSM-02</fullName>
    </submittedName>
</protein>
<dbReference type="PATRIC" id="fig|294.131.peg.2402"/>
<gene>
    <name evidence="1" type="ORF">VC34_17680</name>
</gene>
<dbReference type="RefSeq" id="WP_046047694.1">
    <property type="nucleotide sequence ID" value="NZ_LACD01000022.1"/>
</dbReference>
<sequence length="198" mass="22188">MDKNTKILIPEISGEWTERLRSGSTNIWNHALHGKPHRNGLPEVRLAPPELGLYAERIDGAWYWVSGCAKCNGTGEQWSYSVCDKHDVCRLCSIHRSTLTETPWGHPDGWTCKPCQDAEDAQAKAAALAKVAEGEYDEWDYRCQDECKCPHCATVIHIESEDYGDKKMECDTCGGSFELVTEYSVSFTTTVIGERIIA</sequence>
<dbReference type="EMBL" id="LACD01000022">
    <property type="protein sequence ID" value="KJZ41619.1"/>
    <property type="molecule type" value="Genomic_DNA"/>
</dbReference>
<name>A0A0F4TBY4_PSEFL</name>
<comment type="caution">
    <text evidence="1">The sequence shown here is derived from an EMBL/GenBank/DDBJ whole genome shotgun (WGS) entry which is preliminary data.</text>
</comment>